<feature type="coiled-coil region" evidence="1">
    <location>
        <begin position="51"/>
        <end position="78"/>
    </location>
</feature>
<reference evidence="3" key="1">
    <citation type="submission" date="2021-01" db="EMBL/GenBank/DDBJ databases">
        <authorList>
            <person name="Corre E."/>
            <person name="Pelletier E."/>
            <person name="Niang G."/>
            <person name="Scheremetjew M."/>
            <person name="Finn R."/>
            <person name="Kale V."/>
            <person name="Holt S."/>
            <person name="Cochrane G."/>
            <person name="Meng A."/>
            <person name="Brown T."/>
            <person name="Cohen L."/>
        </authorList>
    </citation>
    <scope>NUCLEOTIDE SEQUENCE</scope>
    <source>
        <strain evidence="3">CCMP 2712</strain>
    </source>
</reference>
<dbReference type="AlphaFoldDB" id="A0A7S4NN16"/>
<evidence type="ECO:0000256" key="2">
    <source>
        <dbReference type="SAM" id="SignalP"/>
    </source>
</evidence>
<gene>
    <name evidence="3" type="ORF">GTHE00462_LOCUS14988</name>
</gene>
<keyword evidence="2" id="KW-0732">Signal</keyword>
<organism evidence="3">
    <name type="scientific">Guillardia theta</name>
    <name type="common">Cryptophyte</name>
    <name type="synonym">Cryptomonas phi</name>
    <dbReference type="NCBI Taxonomy" id="55529"/>
    <lineage>
        <taxon>Eukaryota</taxon>
        <taxon>Cryptophyceae</taxon>
        <taxon>Pyrenomonadales</taxon>
        <taxon>Geminigeraceae</taxon>
        <taxon>Guillardia</taxon>
    </lineage>
</organism>
<keyword evidence="1" id="KW-0175">Coiled coil</keyword>
<accession>A0A7S4NN16</accession>
<sequence>MQRLVNSCFIVWVPLMFSFQFLICNASATHKLSRMDIDVSSAEILGEVQQLRLVQNQIRELETVNVQLRRRLHAASSEQKCLSEKLVSLGFLASEDDSDGQAHLRLRGGTNGKRNMACPPELSVSQLCRGVALR</sequence>
<feature type="chain" id="PRO_5031041114" evidence="2">
    <location>
        <begin position="29"/>
        <end position="134"/>
    </location>
</feature>
<evidence type="ECO:0000313" key="3">
    <source>
        <dbReference type="EMBL" id="CAE2299187.1"/>
    </source>
</evidence>
<name>A0A7S4NN16_GUITH</name>
<protein>
    <submittedName>
        <fullName evidence="3">Uncharacterized protein</fullName>
    </submittedName>
</protein>
<dbReference type="EMBL" id="HBKN01018993">
    <property type="protein sequence ID" value="CAE2299187.1"/>
    <property type="molecule type" value="Transcribed_RNA"/>
</dbReference>
<feature type="signal peptide" evidence="2">
    <location>
        <begin position="1"/>
        <end position="28"/>
    </location>
</feature>
<proteinExistence type="predicted"/>
<evidence type="ECO:0000256" key="1">
    <source>
        <dbReference type="SAM" id="Coils"/>
    </source>
</evidence>